<dbReference type="AlphaFoldDB" id="A0A067PWT0"/>
<protein>
    <submittedName>
        <fullName evidence="2">Uncharacterized protein</fullName>
    </submittedName>
</protein>
<proteinExistence type="predicted"/>
<dbReference type="EMBL" id="KL197717">
    <property type="protein sequence ID" value="KDQ58315.1"/>
    <property type="molecule type" value="Genomic_DNA"/>
</dbReference>
<evidence type="ECO:0000313" key="3">
    <source>
        <dbReference type="Proteomes" id="UP000027265"/>
    </source>
</evidence>
<sequence>MTHTCHPPSFDDDMEHCVCSDEVGIAGEVRDLYWYHLTSLVSPILSPFQRPLAPGNSFSPAPLTPEPPLTHPSIHPLPFSPSPSPPHLLPLPFSPSPSPPPLLPLPFPPSLSPSPSPLPFPHPLTHLIPIPPPPHPPNYLFINSWDCM</sequence>
<evidence type="ECO:0000256" key="1">
    <source>
        <dbReference type="SAM" id="MobiDB-lite"/>
    </source>
</evidence>
<accession>A0A067PWT0</accession>
<dbReference type="HOGENOM" id="CLU_1759091_0_0_1"/>
<gene>
    <name evidence="2" type="ORF">JAAARDRAFT_664296</name>
</gene>
<evidence type="ECO:0000313" key="2">
    <source>
        <dbReference type="EMBL" id="KDQ58315.1"/>
    </source>
</evidence>
<organism evidence="2 3">
    <name type="scientific">Jaapia argillacea MUCL 33604</name>
    <dbReference type="NCBI Taxonomy" id="933084"/>
    <lineage>
        <taxon>Eukaryota</taxon>
        <taxon>Fungi</taxon>
        <taxon>Dikarya</taxon>
        <taxon>Basidiomycota</taxon>
        <taxon>Agaricomycotina</taxon>
        <taxon>Agaricomycetes</taxon>
        <taxon>Agaricomycetidae</taxon>
        <taxon>Jaapiales</taxon>
        <taxon>Jaapiaceae</taxon>
        <taxon>Jaapia</taxon>
    </lineage>
</organism>
<reference evidence="3" key="1">
    <citation type="journal article" date="2014" name="Proc. Natl. Acad. Sci. U.S.A.">
        <title>Extensive sampling of basidiomycete genomes demonstrates inadequacy of the white-rot/brown-rot paradigm for wood decay fungi.</title>
        <authorList>
            <person name="Riley R."/>
            <person name="Salamov A.A."/>
            <person name="Brown D.W."/>
            <person name="Nagy L.G."/>
            <person name="Floudas D."/>
            <person name="Held B.W."/>
            <person name="Levasseur A."/>
            <person name="Lombard V."/>
            <person name="Morin E."/>
            <person name="Otillar R."/>
            <person name="Lindquist E.A."/>
            <person name="Sun H."/>
            <person name="LaButti K.M."/>
            <person name="Schmutz J."/>
            <person name="Jabbour D."/>
            <person name="Luo H."/>
            <person name="Baker S.E."/>
            <person name="Pisabarro A.G."/>
            <person name="Walton J.D."/>
            <person name="Blanchette R.A."/>
            <person name="Henrissat B."/>
            <person name="Martin F."/>
            <person name="Cullen D."/>
            <person name="Hibbett D.S."/>
            <person name="Grigoriev I.V."/>
        </authorList>
    </citation>
    <scope>NUCLEOTIDE SEQUENCE [LARGE SCALE GENOMIC DNA]</scope>
    <source>
        <strain evidence="3">MUCL 33604</strain>
    </source>
</reference>
<keyword evidence="3" id="KW-1185">Reference proteome</keyword>
<dbReference type="PRINTS" id="PR01217">
    <property type="entry name" value="PRICHEXTENSN"/>
</dbReference>
<dbReference type="Proteomes" id="UP000027265">
    <property type="component" value="Unassembled WGS sequence"/>
</dbReference>
<name>A0A067PWT0_9AGAM</name>
<feature type="region of interest" description="Disordered" evidence="1">
    <location>
        <begin position="55"/>
        <end position="82"/>
    </location>
</feature>
<dbReference type="InParanoid" id="A0A067PWT0"/>